<protein>
    <submittedName>
        <fullName evidence="4">Ankyrin repeat protein</fullName>
    </submittedName>
</protein>
<accession>A0A481Z8A1</accession>
<dbReference type="InterPro" id="IPR036770">
    <property type="entry name" value="Ankyrin_rpt-contain_sf"/>
</dbReference>
<dbReference type="SUPFAM" id="SSF48403">
    <property type="entry name" value="Ankyrin repeat"/>
    <property type="match status" value="1"/>
</dbReference>
<dbReference type="PANTHER" id="PTHR24201">
    <property type="entry name" value="ANK_REP_REGION DOMAIN-CONTAINING PROTEIN"/>
    <property type="match status" value="1"/>
</dbReference>
<evidence type="ECO:0000256" key="1">
    <source>
        <dbReference type="ARBA" id="ARBA00022737"/>
    </source>
</evidence>
<dbReference type="InterPro" id="IPR002110">
    <property type="entry name" value="Ankyrin_rpt"/>
</dbReference>
<dbReference type="PANTHER" id="PTHR24201:SF14">
    <property type="entry name" value="CYCLIN-DEPENDENT KINASE 4 INHIBITOR C-LIKE"/>
    <property type="match status" value="1"/>
</dbReference>
<dbReference type="SUPFAM" id="SSF81383">
    <property type="entry name" value="F-box domain"/>
    <property type="match status" value="1"/>
</dbReference>
<dbReference type="Gene3D" id="1.25.40.20">
    <property type="entry name" value="Ankyrin repeat-containing domain"/>
    <property type="match status" value="2"/>
</dbReference>
<sequence>MEDPLVDLTIKELRAIARQYNVKGRSKPKTKSDLVDFLRKNLTADQIKKSVGGKKPTAKTRKGKTSTEISDMELADMPADVIWEIMYKLLPRDVLHFCATQQGASEICQSDMFWKQKIQRDFEGVYETSSIPVGTRFETYKEYWNNAQERFFPCVYEEHLQCIQSLLRLGIDPNRRDDDEVEMTALTFASAVNRLDIVQVLLDHGADPNIPAGGGTPALTFASVGHKDIIQLLLDYGADPTIVDRQGRTALFIAIIHRKVATLQLLLDRGVDPKIPNNDGETTLMEASLLGETDIVRILLEHGVDPNIQGVVRRTSRETALMEASIKGHADIVELLLEYDADPSIPDVSGNTPLEAATHYGHTDVIRLLS</sequence>
<dbReference type="EMBL" id="MK500568">
    <property type="protein sequence ID" value="QBK92133.1"/>
    <property type="molecule type" value="Genomic_DNA"/>
</dbReference>
<dbReference type="PROSITE" id="PS50181">
    <property type="entry name" value="FBOX"/>
    <property type="match status" value="1"/>
</dbReference>
<dbReference type="PROSITE" id="PS50297">
    <property type="entry name" value="ANK_REP_REGION"/>
    <property type="match status" value="6"/>
</dbReference>
<keyword evidence="1" id="KW-0677">Repeat</keyword>
<organism evidence="4">
    <name type="scientific">Pithovirus LCPAC304</name>
    <dbReference type="NCBI Taxonomy" id="2506594"/>
    <lineage>
        <taxon>Viruses</taxon>
        <taxon>Pithoviruses</taxon>
    </lineage>
</organism>
<dbReference type="InterPro" id="IPR001810">
    <property type="entry name" value="F-box_dom"/>
</dbReference>
<proteinExistence type="predicted"/>
<evidence type="ECO:0000256" key="2">
    <source>
        <dbReference type="ARBA" id="ARBA00023043"/>
    </source>
</evidence>
<gene>
    <name evidence="4" type="ORF">LCPAC304_04800</name>
</gene>
<dbReference type="InterPro" id="IPR050776">
    <property type="entry name" value="Ank_Repeat/CDKN_Inhibitor"/>
</dbReference>
<dbReference type="InterPro" id="IPR036047">
    <property type="entry name" value="F-box-like_dom_sf"/>
</dbReference>
<reference evidence="4" key="1">
    <citation type="journal article" date="2019" name="MBio">
        <title>Virus Genomes from Deep Sea Sediments Expand the Ocean Megavirome and Support Independent Origins of Viral Gigantism.</title>
        <authorList>
            <person name="Backstrom D."/>
            <person name="Yutin N."/>
            <person name="Jorgensen S.L."/>
            <person name="Dharamshi J."/>
            <person name="Homa F."/>
            <person name="Zaremba-Niedwiedzka K."/>
            <person name="Spang A."/>
            <person name="Wolf Y.I."/>
            <person name="Koonin E.V."/>
            <person name="Ettema T.J."/>
        </authorList>
    </citation>
    <scope>NUCLEOTIDE SEQUENCE</scope>
</reference>
<evidence type="ECO:0000313" key="4">
    <source>
        <dbReference type="EMBL" id="QBK92133.1"/>
    </source>
</evidence>
<dbReference type="SMART" id="SM00248">
    <property type="entry name" value="ANK"/>
    <property type="match status" value="6"/>
</dbReference>
<evidence type="ECO:0000259" key="3">
    <source>
        <dbReference type="PROSITE" id="PS50181"/>
    </source>
</evidence>
<feature type="domain" description="F-box" evidence="3">
    <location>
        <begin position="71"/>
        <end position="117"/>
    </location>
</feature>
<dbReference type="Pfam" id="PF12796">
    <property type="entry name" value="Ank_2"/>
    <property type="match status" value="2"/>
</dbReference>
<keyword evidence="2" id="KW-0040">ANK repeat</keyword>
<dbReference type="Pfam" id="PF00023">
    <property type="entry name" value="Ank"/>
    <property type="match status" value="1"/>
</dbReference>
<dbReference type="PROSITE" id="PS50088">
    <property type="entry name" value="ANK_REPEAT"/>
    <property type="match status" value="6"/>
</dbReference>
<name>A0A481Z8A1_9VIRU</name>